<dbReference type="Proteomes" id="UP000198504">
    <property type="component" value="Unassembled WGS sequence"/>
</dbReference>
<evidence type="ECO:0000313" key="2">
    <source>
        <dbReference type="EMBL" id="SEQ61818.1"/>
    </source>
</evidence>
<dbReference type="GO" id="GO:0046872">
    <property type="term" value="F:metal ion binding"/>
    <property type="evidence" value="ECO:0007669"/>
    <property type="project" value="InterPro"/>
</dbReference>
<evidence type="ECO:0000313" key="3">
    <source>
        <dbReference type="Proteomes" id="UP000198504"/>
    </source>
</evidence>
<dbReference type="Pfam" id="PF02607">
    <property type="entry name" value="B12-binding_2"/>
    <property type="match status" value="1"/>
</dbReference>
<dbReference type="GO" id="GO:0031419">
    <property type="term" value="F:cobalamin binding"/>
    <property type="evidence" value="ECO:0007669"/>
    <property type="project" value="InterPro"/>
</dbReference>
<dbReference type="Gene3D" id="3.40.50.280">
    <property type="entry name" value="Cobalamin-binding domain"/>
    <property type="match status" value="1"/>
</dbReference>
<accession>A0A1H9HHS4</accession>
<feature type="domain" description="B12-binding" evidence="1">
    <location>
        <begin position="92"/>
        <end position="217"/>
    </location>
</feature>
<dbReference type="PROSITE" id="PS51332">
    <property type="entry name" value="B12_BINDING"/>
    <property type="match status" value="1"/>
</dbReference>
<dbReference type="InterPro" id="IPR036724">
    <property type="entry name" value="Cobalamin-bd_sf"/>
</dbReference>
<dbReference type="Gene3D" id="1.10.1240.10">
    <property type="entry name" value="Methionine synthase domain"/>
    <property type="match status" value="1"/>
</dbReference>
<protein>
    <submittedName>
        <fullName evidence="2">B12 binding domain-containing protein</fullName>
    </submittedName>
</protein>
<evidence type="ECO:0000259" key="1">
    <source>
        <dbReference type="PROSITE" id="PS51332"/>
    </source>
</evidence>
<dbReference type="SUPFAM" id="SSF52242">
    <property type="entry name" value="Cobalamin (vitamin B12)-binding domain"/>
    <property type="match status" value="1"/>
</dbReference>
<proteinExistence type="predicted"/>
<name>A0A1H9HHS4_9ACTN</name>
<dbReference type="InterPro" id="IPR036594">
    <property type="entry name" value="Meth_synthase_dom"/>
</dbReference>
<dbReference type="InterPro" id="IPR003759">
    <property type="entry name" value="Cbl-bd_cap"/>
</dbReference>
<dbReference type="InterPro" id="IPR006158">
    <property type="entry name" value="Cobalamin-bd"/>
</dbReference>
<keyword evidence="3" id="KW-1185">Reference proteome</keyword>
<sequence length="233" mass="24576">MHVDPAPATYVGTILTAVRSFNQMRVCAALDDADATLGLDVTIDEIIFPALRVVGTFWSSGTLDIAHEHLLSSAMARWVASRSAVLPAPSRRGTVLLAAGPEDLHTLALDCLDLLLVSRGVEVCNLGAQTPVASLLVAVRSLHPTAVVICSHTPTVASPAVRAVRAIADAGFPVYFAGSSFSSQFFRQNSPGVPLDGTLQESADLITHRHTTPPPEPAVLPRARFRQSVVASA</sequence>
<dbReference type="STRING" id="1036181.SAMN05421756_104257"/>
<dbReference type="EMBL" id="FOFA01000004">
    <property type="protein sequence ID" value="SEQ61818.1"/>
    <property type="molecule type" value="Genomic_DNA"/>
</dbReference>
<gene>
    <name evidence="2" type="ORF">SAMN05421756_104257</name>
</gene>
<organism evidence="2 3">
    <name type="scientific">Microlunatus flavus</name>
    <dbReference type="NCBI Taxonomy" id="1036181"/>
    <lineage>
        <taxon>Bacteria</taxon>
        <taxon>Bacillati</taxon>
        <taxon>Actinomycetota</taxon>
        <taxon>Actinomycetes</taxon>
        <taxon>Propionibacteriales</taxon>
        <taxon>Propionibacteriaceae</taxon>
        <taxon>Microlunatus</taxon>
    </lineage>
</organism>
<reference evidence="3" key="1">
    <citation type="submission" date="2016-10" db="EMBL/GenBank/DDBJ databases">
        <authorList>
            <person name="Varghese N."/>
            <person name="Submissions S."/>
        </authorList>
    </citation>
    <scope>NUCLEOTIDE SEQUENCE [LARGE SCALE GENOMIC DNA]</scope>
    <source>
        <strain evidence="3">CGMCC 4.6856</strain>
    </source>
</reference>
<dbReference type="AlphaFoldDB" id="A0A1H9HHS4"/>